<dbReference type="InterPro" id="IPR042094">
    <property type="entry name" value="T2SS_GspF_sf"/>
</dbReference>
<accession>A0A917UU43</accession>
<organism evidence="8 9">
    <name type="scientific">Agromyces bauzanensis</name>
    <dbReference type="NCBI Taxonomy" id="1308924"/>
    <lineage>
        <taxon>Bacteria</taxon>
        <taxon>Bacillati</taxon>
        <taxon>Actinomycetota</taxon>
        <taxon>Actinomycetes</taxon>
        <taxon>Micrococcales</taxon>
        <taxon>Microbacteriaceae</taxon>
        <taxon>Agromyces</taxon>
    </lineage>
</organism>
<dbReference type="InterPro" id="IPR018076">
    <property type="entry name" value="T2SS_GspF_dom"/>
</dbReference>
<dbReference type="GO" id="GO:0005886">
    <property type="term" value="C:plasma membrane"/>
    <property type="evidence" value="ECO:0007669"/>
    <property type="project" value="UniProtKB-SubCell"/>
</dbReference>
<evidence type="ECO:0000313" key="8">
    <source>
        <dbReference type="EMBL" id="GGJ86043.1"/>
    </source>
</evidence>
<feature type="domain" description="Type II secretion system protein GspF" evidence="7">
    <location>
        <begin position="153"/>
        <end position="277"/>
    </location>
</feature>
<feature type="transmembrane region" description="Helical" evidence="6">
    <location>
        <begin position="89"/>
        <end position="109"/>
    </location>
</feature>
<feature type="transmembrane region" description="Helical" evidence="6">
    <location>
        <begin position="6"/>
        <end position="26"/>
    </location>
</feature>
<keyword evidence="5 6" id="KW-0472">Membrane</keyword>
<evidence type="ECO:0000256" key="1">
    <source>
        <dbReference type="ARBA" id="ARBA00004651"/>
    </source>
</evidence>
<protein>
    <recommendedName>
        <fullName evidence="7">Type II secretion system protein GspF domain-containing protein</fullName>
    </recommendedName>
</protein>
<evidence type="ECO:0000256" key="5">
    <source>
        <dbReference type="ARBA" id="ARBA00023136"/>
    </source>
</evidence>
<evidence type="ECO:0000313" key="9">
    <source>
        <dbReference type="Proteomes" id="UP000636956"/>
    </source>
</evidence>
<dbReference type="InterPro" id="IPR036259">
    <property type="entry name" value="MFS_trans_sf"/>
</dbReference>
<keyword evidence="9" id="KW-1185">Reference proteome</keyword>
<feature type="transmembrane region" description="Helical" evidence="6">
    <location>
        <begin position="291"/>
        <end position="313"/>
    </location>
</feature>
<dbReference type="Proteomes" id="UP000636956">
    <property type="component" value="Unassembled WGS sequence"/>
</dbReference>
<keyword evidence="2" id="KW-1003">Cell membrane</keyword>
<evidence type="ECO:0000256" key="6">
    <source>
        <dbReference type="SAM" id="Phobius"/>
    </source>
</evidence>
<keyword evidence="4 6" id="KW-1133">Transmembrane helix</keyword>
<reference evidence="8" key="2">
    <citation type="submission" date="2020-09" db="EMBL/GenBank/DDBJ databases">
        <authorList>
            <person name="Sun Q."/>
            <person name="Zhou Y."/>
        </authorList>
    </citation>
    <scope>NUCLEOTIDE SEQUENCE</scope>
    <source>
        <strain evidence="8">CGMCC 1.8984</strain>
    </source>
</reference>
<dbReference type="PANTHER" id="PTHR35007:SF1">
    <property type="entry name" value="PILUS ASSEMBLY PROTEIN"/>
    <property type="match status" value="1"/>
</dbReference>
<feature type="transmembrane region" description="Helical" evidence="6">
    <location>
        <begin position="258"/>
        <end position="279"/>
    </location>
</feature>
<comment type="subcellular location">
    <subcellularLocation>
        <location evidence="1">Cell membrane</location>
        <topology evidence="1">Multi-pass membrane protein</topology>
    </subcellularLocation>
</comment>
<dbReference type="RefSeq" id="WP_188743802.1">
    <property type="nucleotide sequence ID" value="NZ_BAABFW010000017.1"/>
</dbReference>
<dbReference type="Pfam" id="PF00482">
    <property type="entry name" value="T2SSF"/>
    <property type="match status" value="1"/>
</dbReference>
<evidence type="ECO:0000256" key="3">
    <source>
        <dbReference type="ARBA" id="ARBA00022692"/>
    </source>
</evidence>
<name>A0A917UU43_9MICO</name>
<dbReference type="Gene3D" id="1.20.81.30">
    <property type="entry name" value="Type II secretion system (T2SS), domain F"/>
    <property type="match status" value="1"/>
</dbReference>
<sequence length="319" mass="34294">MNPLVMVLGITTALLAGLVLVFFVIAPPPPPRVAADRRRAPGVEHVSTLTKVTERTTSAIDSALSGRDRRIFGEAELELAGIKSQPSGFLIMVASAASLLALVGAILGLTNGTSIWLALLFAFLAPIGAKVLLIVRTSRRRAKFADQLDDTVQLIAGALRAGHALTRAIDSVSREADAPTSEELARVVNETRLGRDLSDSLAVTAQRMQSADFEWVAQAIAINRETGGNLAEVLDHVGATIRERSQIKRQVRALSAEGRLSGVILILLPIAVFLFLLIFQPTYFLPLFSSPFGIIAMIVAVVLLIVGSIWMMLTVRVKF</sequence>
<reference evidence="8" key="1">
    <citation type="journal article" date="2014" name="Int. J. Syst. Evol. Microbiol.">
        <title>Complete genome sequence of Corynebacterium casei LMG S-19264T (=DSM 44701T), isolated from a smear-ripened cheese.</title>
        <authorList>
            <consortium name="US DOE Joint Genome Institute (JGI-PGF)"/>
            <person name="Walter F."/>
            <person name="Albersmeier A."/>
            <person name="Kalinowski J."/>
            <person name="Ruckert C."/>
        </authorList>
    </citation>
    <scope>NUCLEOTIDE SEQUENCE</scope>
    <source>
        <strain evidence="8">CGMCC 1.8984</strain>
    </source>
</reference>
<gene>
    <name evidence="8" type="ORF">GCM10011372_25460</name>
</gene>
<dbReference type="AlphaFoldDB" id="A0A917UU43"/>
<feature type="transmembrane region" description="Helical" evidence="6">
    <location>
        <begin position="115"/>
        <end position="135"/>
    </location>
</feature>
<proteinExistence type="predicted"/>
<keyword evidence="3 6" id="KW-0812">Transmembrane</keyword>
<dbReference type="PANTHER" id="PTHR35007">
    <property type="entry name" value="INTEGRAL MEMBRANE PROTEIN-RELATED"/>
    <property type="match status" value="1"/>
</dbReference>
<dbReference type="SUPFAM" id="SSF103473">
    <property type="entry name" value="MFS general substrate transporter"/>
    <property type="match status" value="1"/>
</dbReference>
<evidence type="ECO:0000256" key="2">
    <source>
        <dbReference type="ARBA" id="ARBA00022475"/>
    </source>
</evidence>
<evidence type="ECO:0000256" key="4">
    <source>
        <dbReference type="ARBA" id="ARBA00022989"/>
    </source>
</evidence>
<evidence type="ECO:0000259" key="7">
    <source>
        <dbReference type="Pfam" id="PF00482"/>
    </source>
</evidence>
<dbReference type="EMBL" id="BMMD01000014">
    <property type="protein sequence ID" value="GGJ86043.1"/>
    <property type="molecule type" value="Genomic_DNA"/>
</dbReference>
<comment type="caution">
    <text evidence="8">The sequence shown here is derived from an EMBL/GenBank/DDBJ whole genome shotgun (WGS) entry which is preliminary data.</text>
</comment>